<dbReference type="PRINTS" id="PR01837">
    <property type="entry name" value="MGTCSAPBPROT"/>
</dbReference>
<dbReference type="InterPro" id="IPR003416">
    <property type="entry name" value="MgtC/SapB/SrpB/YhiD_fam"/>
</dbReference>
<evidence type="ECO:0000256" key="4">
    <source>
        <dbReference type="ARBA" id="ARBA00022692"/>
    </source>
</evidence>
<keyword evidence="7" id="KW-0997">Cell inner membrane</keyword>
<evidence type="ECO:0000256" key="1">
    <source>
        <dbReference type="ARBA" id="ARBA00004651"/>
    </source>
</evidence>
<dbReference type="Proteomes" id="UP000094342">
    <property type="component" value="Unassembled WGS sequence"/>
</dbReference>
<feature type="transmembrane region" description="Helical" evidence="7">
    <location>
        <begin position="121"/>
        <end position="140"/>
    </location>
</feature>
<keyword evidence="3" id="KW-1003">Cell membrane</keyword>
<accession>A0A1E3VGA9</accession>
<evidence type="ECO:0000256" key="3">
    <source>
        <dbReference type="ARBA" id="ARBA00022475"/>
    </source>
</evidence>
<dbReference type="PANTHER" id="PTHR33778">
    <property type="entry name" value="PROTEIN MGTC"/>
    <property type="match status" value="1"/>
</dbReference>
<feature type="transmembrane region" description="Helical" evidence="7">
    <location>
        <begin position="38"/>
        <end position="59"/>
    </location>
</feature>
<evidence type="ECO:0000256" key="2">
    <source>
        <dbReference type="ARBA" id="ARBA00009298"/>
    </source>
</evidence>
<dbReference type="OrthoDB" id="9811198at2"/>
<dbReference type="PANTHER" id="PTHR33778:SF1">
    <property type="entry name" value="MAGNESIUM TRANSPORTER YHID-RELATED"/>
    <property type="match status" value="1"/>
</dbReference>
<dbReference type="Pfam" id="PF02308">
    <property type="entry name" value="MgtC"/>
    <property type="match status" value="1"/>
</dbReference>
<evidence type="ECO:0000256" key="5">
    <source>
        <dbReference type="ARBA" id="ARBA00022989"/>
    </source>
</evidence>
<sequence>MELGFDLERLIQDLTKILIAFALALPIGWERGRGRYSVGFRTLPVVAVAACGFALVVNTDFPGSAEAQARVLQGVVTGIGFIGGGAIVKLRHNVKGLVTAASIWNAGAIGAAVGLGNLNVAVVLSVINLSSLVVLAYLNVDGGKDESSQ</sequence>
<feature type="domain" description="MgtC/SapB/SrpB/YhiD N-terminal" evidence="8">
    <location>
        <begin position="17"/>
        <end position="138"/>
    </location>
</feature>
<dbReference type="InterPro" id="IPR049177">
    <property type="entry name" value="MgtC_SapB_SrpB_YhiD_N"/>
</dbReference>
<dbReference type="AlphaFoldDB" id="A0A1E3VGA9"/>
<keyword evidence="6 7" id="KW-0472">Membrane</keyword>
<comment type="similarity">
    <text evidence="2 7">Belongs to the MgtC/SapB family.</text>
</comment>
<evidence type="ECO:0000313" key="10">
    <source>
        <dbReference type="Proteomes" id="UP000094342"/>
    </source>
</evidence>
<evidence type="ECO:0000259" key="8">
    <source>
        <dbReference type="Pfam" id="PF02308"/>
    </source>
</evidence>
<keyword evidence="10" id="KW-1185">Reference proteome</keyword>
<feature type="transmembrane region" description="Helical" evidence="7">
    <location>
        <begin position="71"/>
        <end position="90"/>
    </location>
</feature>
<protein>
    <recommendedName>
        <fullName evidence="7">Protein MgtC</fullName>
    </recommendedName>
</protein>
<evidence type="ECO:0000313" key="9">
    <source>
        <dbReference type="EMBL" id="ODR92171.1"/>
    </source>
</evidence>
<dbReference type="RefSeq" id="WP_069457690.1">
    <property type="nucleotide sequence ID" value="NZ_LYBW01000049.1"/>
</dbReference>
<keyword evidence="4 7" id="KW-0812">Transmembrane</keyword>
<keyword evidence="5 7" id="KW-1133">Transmembrane helix</keyword>
<evidence type="ECO:0000256" key="7">
    <source>
        <dbReference type="RuleBase" id="RU365041"/>
    </source>
</evidence>
<dbReference type="STRING" id="1752398.A8M32_06505"/>
<comment type="caution">
    <text evidence="9">The sequence shown here is derived from an EMBL/GenBank/DDBJ whole genome shotgun (WGS) entry which is preliminary data.</text>
</comment>
<gene>
    <name evidence="9" type="ORF">A8M32_06505</name>
</gene>
<name>A0A1E3VGA9_9HYPH</name>
<organism evidence="9 10">
    <name type="scientific">Sinorhizobium alkalisoli</name>
    <dbReference type="NCBI Taxonomy" id="1752398"/>
    <lineage>
        <taxon>Bacteria</taxon>
        <taxon>Pseudomonadati</taxon>
        <taxon>Pseudomonadota</taxon>
        <taxon>Alphaproteobacteria</taxon>
        <taxon>Hyphomicrobiales</taxon>
        <taxon>Rhizobiaceae</taxon>
        <taxon>Sinorhizobium/Ensifer group</taxon>
        <taxon>Sinorhizobium</taxon>
    </lineage>
</organism>
<proteinExistence type="inferred from homology"/>
<dbReference type="EMBL" id="LYBW01000049">
    <property type="protein sequence ID" value="ODR92171.1"/>
    <property type="molecule type" value="Genomic_DNA"/>
</dbReference>
<dbReference type="GO" id="GO:0005886">
    <property type="term" value="C:plasma membrane"/>
    <property type="evidence" value="ECO:0007669"/>
    <property type="project" value="UniProtKB-SubCell"/>
</dbReference>
<evidence type="ECO:0000256" key="6">
    <source>
        <dbReference type="ARBA" id="ARBA00023136"/>
    </source>
</evidence>
<reference evidence="10" key="1">
    <citation type="submission" date="2016-05" db="EMBL/GenBank/DDBJ databases">
        <authorList>
            <person name="Li Y."/>
        </authorList>
    </citation>
    <scope>NUCLEOTIDE SEQUENCE [LARGE SCALE GENOMIC DNA]</scope>
    <source>
        <strain evidence="10">YIC4027</strain>
    </source>
</reference>
<comment type="subcellular location">
    <subcellularLocation>
        <location evidence="7">Cell inner membrane</location>
        <topology evidence="7">Multi-pass membrane protein</topology>
    </subcellularLocation>
    <subcellularLocation>
        <location evidence="1">Cell membrane</location>
        <topology evidence="1">Multi-pass membrane protein</topology>
    </subcellularLocation>
</comment>